<comment type="caution">
    <text evidence="1">The sequence shown here is derived from an EMBL/GenBank/DDBJ whole genome shotgun (WGS) entry which is preliminary data.</text>
</comment>
<dbReference type="EMBL" id="LAZR01007351">
    <property type="protein sequence ID" value="KKM85821.1"/>
    <property type="molecule type" value="Genomic_DNA"/>
</dbReference>
<protein>
    <submittedName>
        <fullName evidence="1">Uncharacterized protein</fullName>
    </submittedName>
</protein>
<gene>
    <name evidence="1" type="ORF">LCGC14_1285230</name>
</gene>
<proteinExistence type="predicted"/>
<evidence type="ECO:0000313" key="1">
    <source>
        <dbReference type="EMBL" id="KKM85821.1"/>
    </source>
</evidence>
<name>A0A0F9LF16_9ZZZZ</name>
<sequence>MKLIRFGKVGSEKPGVQLEDGSKIDISGFGEDYNESFFGEG</sequence>
<accession>A0A0F9LF16</accession>
<organism evidence="1">
    <name type="scientific">marine sediment metagenome</name>
    <dbReference type="NCBI Taxonomy" id="412755"/>
    <lineage>
        <taxon>unclassified sequences</taxon>
        <taxon>metagenomes</taxon>
        <taxon>ecological metagenomes</taxon>
    </lineage>
</organism>
<reference evidence="1" key="1">
    <citation type="journal article" date="2015" name="Nature">
        <title>Complex archaea that bridge the gap between prokaryotes and eukaryotes.</title>
        <authorList>
            <person name="Spang A."/>
            <person name="Saw J.H."/>
            <person name="Jorgensen S.L."/>
            <person name="Zaremba-Niedzwiedzka K."/>
            <person name="Martijn J."/>
            <person name="Lind A.E."/>
            <person name="van Eijk R."/>
            <person name="Schleper C."/>
            <person name="Guy L."/>
            <person name="Ettema T.J."/>
        </authorList>
    </citation>
    <scope>NUCLEOTIDE SEQUENCE</scope>
</reference>
<feature type="non-terminal residue" evidence="1">
    <location>
        <position position="41"/>
    </location>
</feature>
<dbReference type="AlphaFoldDB" id="A0A0F9LF16"/>